<dbReference type="InterPro" id="IPR036986">
    <property type="entry name" value="S4_RNA-bd_sf"/>
</dbReference>
<organism evidence="11 12">
    <name type="scientific">Haloferula rosea</name>
    <dbReference type="NCBI Taxonomy" id="490093"/>
    <lineage>
        <taxon>Bacteria</taxon>
        <taxon>Pseudomonadati</taxon>
        <taxon>Verrucomicrobiota</taxon>
        <taxon>Verrucomicrobiia</taxon>
        <taxon>Verrucomicrobiales</taxon>
        <taxon>Verrucomicrobiaceae</taxon>
        <taxon>Haloferula</taxon>
    </lineage>
</organism>
<comment type="function">
    <text evidence="7">With S5 and S12 plays an important role in translational accuracy.</text>
</comment>
<dbReference type="Proteomes" id="UP000658278">
    <property type="component" value="Unassembled WGS sequence"/>
</dbReference>
<dbReference type="Gene3D" id="3.10.290.10">
    <property type="entry name" value="RNA-binding S4 domain"/>
    <property type="match status" value="1"/>
</dbReference>
<name>A0A934R8S8_9BACT</name>
<dbReference type="CDD" id="cd00165">
    <property type="entry name" value="S4"/>
    <property type="match status" value="1"/>
</dbReference>
<keyword evidence="12" id="KW-1185">Reference proteome</keyword>
<protein>
    <recommendedName>
        <fullName evidence="6 7">Small ribosomal subunit protein uS4</fullName>
    </recommendedName>
</protein>
<dbReference type="RefSeq" id="WP_200277320.1">
    <property type="nucleotide sequence ID" value="NZ_JAENII010000003.1"/>
</dbReference>
<evidence type="ECO:0000256" key="5">
    <source>
        <dbReference type="ARBA" id="ARBA00023274"/>
    </source>
</evidence>
<keyword evidence="3 7" id="KW-0694">RNA-binding</keyword>
<dbReference type="GO" id="GO:0006412">
    <property type="term" value="P:translation"/>
    <property type="evidence" value="ECO:0007669"/>
    <property type="project" value="UniProtKB-UniRule"/>
</dbReference>
<dbReference type="PANTHER" id="PTHR11831">
    <property type="entry name" value="30S 40S RIBOSOMAL PROTEIN"/>
    <property type="match status" value="1"/>
</dbReference>
<dbReference type="EMBL" id="JAENII010000003">
    <property type="protein sequence ID" value="MBK1826402.1"/>
    <property type="molecule type" value="Genomic_DNA"/>
</dbReference>
<dbReference type="HAMAP" id="MF_01306_B">
    <property type="entry name" value="Ribosomal_uS4_B"/>
    <property type="match status" value="1"/>
</dbReference>
<dbReference type="SMART" id="SM00363">
    <property type="entry name" value="S4"/>
    <property type="match status" value="1"/>
</dbReference>
<evidence type="ECO:0000256" key="3">
    <source>
        <dbReference type="ARBA" id="ARBA00022884"/>
    </source>
</evidence>
<dbReference type="NCBIfam" id="NF003717">
    <property type="entry name" value="PRK05327.1"/>
    <property type="match status" value="1"/>
</dbReference>
<dbReference type="GO" id="GO:0019843">
    <property type="term" value="F:rRNA binding"/>
    <property type="evidence" value="ECO:0007669"/>
    <property type="project" value="UniProtKB-UniRule"/>
</dbReference>
<evidence type="ECO:0000256" key="2">
    <source>
        <dbReference type="ARBA" id="ARBA00022730"/>
    </source>
</evidence>
<feature type="domain" description="RNA-binding S4" evidence="9">
    <location>
        <begin position="94"/>
        <end position="153"/>
    </location>
</feature>
<evidence type="ECO:0000313" key="11">
    <source>
        <dbReference type="EMBL" id="MBK1826402.1"/>
    </source>
</evidence>
<dbReference type="InterPro" id="IPR018079">
    <property type="entry name" value="Ribosomal_uS4_CS"/>
</dbReference>
<dbReference type="NCBIfam" id="TIGR01017">
    <property type="entry name" value="rpsD_bact"/>
    <property type="match status" value="1"/>
</dbReference>
<accession>A0A934R8S8</accession>
<reference evidence="11" key="1">
    <citation type="submission" date="2021-01" db="EMBL/GenBank/DDBJ databases">
        <title>Modified the classification status of verrucomicrobia.</title>
        <authorList>
            <person name="Feng X."/>
        </authorList>
    </citation>
    <scope>NUCLEOTIDE SEQUENCE</scope>
    <source>
        <strain evidence="11">KCTC 22201</strain>
    </source>
</reference>
<comment type="similarity">
    <text evidence="1 7 8">Belongs to the universal ribosomal protein uS4 family.</text>
</comment>
<dbReference type="GO" id="GO:0003735">
    <property type="term" value="F:structural constituent of ribosome"/>
    <property type="evidence" value="ECO:0007669"/>
    <property type="project" value="InterPro"/>
</dbReference>
<evidence type="ECO:0000313" key="12">
    <source>
        <dbReference type="Proteomes" id="UP000658278"/>
    </source>
</evidence>
<evidence type="ECO:0000256" key="7">
    <source>
        <dbReference type="HAMAP-Rule" id="MF_01306"/>
    </source>
</evidence>
<evidence type="ECO:0000256" key="8">
    <source>
        <dbReference type="RuleBase" id="RU003699"/>
    </source>
</evidence>
<dbReference type="SUPFAM" id="SSF55174">
    <property type="entry name" value="Alpha-L RNA-binding motif"/>
    <property type="match status" value="1"/>
</dbReference>
<dbReference type="InterPro" id="IPR022801">
    <property type="entry name" value="Ribosomal_uS4"/>
</dbReference>
<evidence type="ECO:0000256" key="4">
    <source>
        <dbReference type="ARBA" id="ARBA00022980"/>
    </source>
</evidence>
<dbReference type="Pfam" id="PF00163">
    <property type="entry name" value="Ribosomal_S4"/>
    <property type="match status" value="1"/>
</dbReference>
<comment type="function">
    <text evidence="7">One of the primary rRNA binding proteins, it binds directly to 16S rRNA where it nucleates assembly of the body of the 30S subunit.</text>
</comment>
<dbReference type="SMART" id="SM01390">
    <property type="entry name" value="Ribosomal_S4"/>
    <property type="match status" value="1"/>
</dbReference>
<gene>
    <name evidence="7 11" type="primary">rpsD</name>
    <name evidence="11" type="ORF">JIN81_05195</name>
</gene>
<sequence length="204" mass="23050">MARYTGPRAKLSRRFGVALFGSTAKTLERRPFPPGQHGLRAGRKKKSDYSIALGEKQKLRFMYGVLEKQFRSYYEEAASRRGVTGEILLQLLETRLDNVCFRLGFGNSRAAARQIVNHGHVLVNGQRVDIPSYQVKPGDKIKIGGKASSQQLALRMMDLTQSVPLVDWLTVDRESMEGTVERVPERSDIDPIVNEQLIVELYSR</sequence>
<dbReference type="InterPro" id="IPR001912">
    <property type="entry name" value="Ribosomal_uS4_N"/>
</dbReference>
<dbReference type="InterPro" id="IPR005709">
    <property type="entry name" value="Ribosomal_uS4_bac-type"/>
</dbReference>
<evidence type="ECO:0000256" key="1">
    <source>
        <dbReference type="ARBA" id="ARBA00007465"/>
    </source>
</evidence>
<feature type="domain" description="Small ribosomal subunit protein uS4 N-terminal" evidence="10">
    <location>
        <begin position="3"/>
        <end position="93"/>
    </location>
</feature>
<evidence type="ECO:0000259" key="9">
    <source>
        <dbReference type="SMART" id="SM00363"/>
    </source>
</evidence>
<proteinExistence type="inferred from homology"/>
<dbReference type="GO" id="GO:0042274">
    <property type="term" value="P:ribosomal small subunit biogenesis"/>
    <property type="evidence" value="ECO:0007669"/>
    <property type="project" value="TreeGrafter"/>
</dbReference>
<evidence type="ECO:0000259" key="10">
    <source>
        <dbReference type="SMART" id="SM01390"/>
    </source>
</evidence>
<comment type="subunit">
    <text evidence="7">Part of the 30S ribosomal subunit. Contacts protein S5. The interaction surface between S4 and S5 is involved in control of translational fidelity.</text>
</comment>
<comment type="caution">
    <text evidence="11">The sequence shown here is derived from an EMBL/GenBank/DDBJ whole genome shotgun (WGS) entry which is preliminary data.</text>
</comment>
<dbReference type="InterPro" id="IPR002942">
    <property type="entry name" value="S4_RNA-bd"/>
</dbReference>
<dbReference type="GO" id="GO:0015935">
    <property type="term" value="C:small ribosomal subunit"/>
    <property type="evidence" value="ECO:0007669"/>
    <property type="project" value="InterPro"/>
</dbReference>
<evidence type="ECO:0000256" key="6">
    <source>
        <dbReference type="ARBA" id="ARBA00035254"/>
    </source>
</evidence>
<keyword evidence="5 7" id="KW-0687">Ribonucleoprotein</keyword>
<keyword evidence="4 7" id="KW-0689">Ribosomal protein</keyword>
<dbReference type="FunFam" id="3.10.290.10:FF:000001">
    <property type="entry name" value="30S ribosomal protein S4"/>
    <property type="match status" value="1"/>
</dbReference>
<keyword evidence="2 7" id="KW-0699">rRNA-binding</keyword>
<dbReference type="PANTHER" id="PTHR11831:SF4">
    <property type="entry name" value="SMALL RIBOSOMAL SUBUNIT PROTEIN US4M"/>
    <property type="match status" value="1"/>
</dbReference>
<dbReference type="PROSITE" id="PS00632">
    <property type="entry name" value="RIBOSOMAL_S4"/>
    <property type="match status" value="1"/>
</dbReference>
<dbReference type="Gene3D" id="1.10.1050.10">
    <property type="entry name" value="Ribosomal Protein S4 Delta 41, Chain A, domain 1"/>
    <property type="match status" value="1"/>
</dbReference>
<dbReference type="AlphaFoldDB" id="A0A934R8S8"/>
<dbReference type="Pfam" id="PF01479">
    <property type="entry name" value="S4"/>
    <property type="match status" value="1"/>
</dbReference>
<dbReference type="PROSITE" id="PS50889">
    <property type="entry name" value="S4"/>
    <property type="match status" value="1"/>
</dbReference>